<evidence type="ECO:0008006" key="3">
    <source>
        <dbReference type="Google" id="ProtNLM"/>
    </source>
</evidence>
<dbReference type="EMBL" id="LAZR01008587">
    <property type="protein sequence ID" value="KKM77804.1"/>
    <property type="molecule type" value="Genomic_DNA"/>
</dbReference>
<organism evidence="2">
    <name type="scientific">marine sediment metagenome</name>
    <dbReference type="NCBI Taxonomy" id="412755"/>
    <lineage>
        <taxon>unclassified sequences</taxon>
        <taxon>metagenomes</taxon>
        <taxon>ecological metagenomes</taxon>
    </lineage>
</organism>
<dbReference type="InterPro" id="IPR036465">
    <property type="entry name" value="vWFA_dom_sf"/>
</dbReference>
<accession>A0A0F9K6Q3</accession>
<dbReference type="SUPFAM" id="SSF53300">
    <property type="entry name" value="vWA-like"/>
    <property type="match status" value="1"/>
</dbReference>
<sequence length="229" mass="25629">VDKSGSMRGKEEATISGINEQIESTRKAKEDFENQEQIVCLVKFGQTIEHDEFWNKEISSINDLNNDNYQPDDPSTKLLDAVGISVNKLRNEIKSELEERKANVILSIFTDGLENDSKEYNHSQIKDLIGEIKETGQWTVTFLGCSDNVFEVAESMGISRGDTLSYANTSKGTQSAFSSMAKGRYARSAMYSANLEEGIGMAKVNLNANFFENMDVSDPRPNKEIEKED</sequence>
<protein>
    <recommendedName>
        <fullName evidence="3">VWFA domain-containing protein</fullName>
    </recommendedName>
</protein>
<dbReference type="Gene3D" id="3.40.50.410">
    <property type="entry name" value="von Willebrand factor, type A domain"/>
    <property type="match status" value="1"/>
</dbReference>
<reference evidence="2" key="1">
    <citation type="journal article" date="2015" name="Nature">
        <title>Complex archaea that bridge the gap between prokaryotes and eukaryotes.</title>
        <authorList>
            <person name="Spang A."/>
            <person name="Saw J.H."/>
            <person name="Jorgensen S.L."/>
            <person name="Zaremba-Niedzwiedzka K."/>
            <person name="Martijn J."/>
            <person name="Lind A.E."/>
            <person name="van Eijk R."/>
            <person name="Schleper C."/>
            <person name="Guy L."/>
            <person name="Ettema T.J."/>
        </authorList>
    </citation>
    <scope>NUCLEOTIDE SEQUENCE</scope>
</reference>
<feature type="compositionally biased region" description="Basic and acidic residues" evidence="1">
    <location>
        <begin position="1"/>
        <end position="13"/>
    </location>
</feature>
<name>A0A0F9K6Q3_9ZZZZ</name>
<proteinExistence type="predicted"/>
<evidence type="ECO:0000256" key="1">
    <source>
        <dbReference type="SAM" id="MobiDB-lite"/>
    </source>
</evidence>
<gene>
    <name evidence="2" type="ORF">LCGC14_1366180</name>
</gene>
<dbReference type="AlphaFoldDB" id="A0A0F9K6Q3"/>
<evidence type="ECO:0000313" key="2">
    <source>
        <dbReference type="EMBL" id="KKM77804.1"/>
    </source>
</evidence>
<comment type="caution">
    <text evidence="2">The sequence shown here is derived from an EMBL/GenBank/DDBJ whole genome shotgun (WGS) entry which is preliminary data.</text>
</comment>
<feature type="region of interest" description="Disordered" evidence="1">
    <location>
        <begin position="1"/>
        <end position="21"/>
    </location>
</feature>
<feature type="non-terminal residue" evidence="2">
    <location>
        <position position="1"/>
    </location>
</feature>